<dbReference type="Pfam" id="PF07677">
    <property type="entry name" value="A2M_recep"/>
    <property type="match status" value="1"/>
</dbReference>
<keyword evidence="5" id="KW-0732">Signal</keyword>
<dbReference type="InterPro" id="IPR041813">
    <property type="entry name" value="A2M_TED"/>
</dbReference>
<evidence type="ECO:0000256" key="1">
    <source>
        <dbReference type="ARBA" id="ARBA00004613"/>
    </source>
</evidence>
<evidence type="ECO:0000313" key="13">
    <source>
        <dbReference type="Proteomes" id="UP001176940"/>
    </source>
</evidence>
<dbReference type="InterPro" id="IPR002890">
    <property type="entry name" value="MG2"/>
</dbReference>
<dbReference type="Gene3D" id="2.60.40.1930">
    <property type="match status" value="2"/>
</dbReference>
<evidence type="ECO:0000256" key="3">
    <source>
        <dbReference type="ARBA" id="ARBA00022525"/>
    </source>
</evidence>
<dbReference type="InterPro" id="IPR041555">
    <property type="entry name" value="MG3"/>
</dbReference>
<accession>A0ABN9MCZ6</accession>
<evidence type="ECO:0000256" key="2">
    <source>
        <dbReference type="ARBA" id="ARBA00010952"/>
    </source>
</evidence>
<reference evidence="12" key="1">
    <citation type="submission" date="2023-07" db="EMBL/GenBank/DDBJ databases">
        <authorList>
            <person name="Stuckert A."/>
        </authorList>
    </citation>
    <scope>NUCLEOTIDE SEQUENCE</scope>
</reference>
<dbReference type="InterPro" id="IPR011625">
    <property type="entry name" value="A2M_N_BRD"/>
</dbReference>
<dbReference type="InterPro" id="IPR050473">
    <property type="entry name" value="A2M/Complement_sys"/>
</dbReference>
<dbReference type="InterPro" id="IPR040839">
    <property type="entry name" value="MG4"/>
</dbReference>
<protein>
    <recommendedName>
        <fullName evidence="14">Alpha-2-macroglobulin</fullName>
    </recommendedName>
</protein>
<evidence type="ECO:0000256" key="6">
    <source>
        <dbReference type="ARBA" id="ARBA00022900"/>
    </source>
</evidence>
<dbReference type="InterPro" id="IPR014756">
    <property type="entry name" value="Ig_E-set"/>
</dbReference>
<dbReference type="Pfam" id="PF00207">
    <property type="entry name" value="A2M"/>
    <property type="match status" value="1"/>
</dbReference>
<dbReference type="Pfam" id="PF17789">
    <property type="entry name" value="MG4"/>
    <property type="match status" value="1"/>
</dbReference>
<dbReference type="SUPFAM" id="SSF49410">
    <property type="entry name" value="Alpha-macroglobulin receptor domain"/>
    <property type="match status" value="1"/>
</dbReference>
<dbReference type="SMART" id="SM01361">
    <property type="entry name" value="A2M_recep"/>
    <property type="match status" value="1"/>
</dbReference>
<dbReference type="InterPro" id="IPR019742">
    <property type="entry name" value="MacrogloblnA2_CS"/>
</dbReference>
<evidence type="ECO:0000256" key="5">
    <source>
        <dbReference type="ARBA" id="ARBA00022729"/>
    </source>
</evidence>
<organism evidence="12 13">
    <name type="scientific">Ranitomeya imitator</name>
    <name type="common">mimic poison frog</name>
    <dbReference type="NCBI Taxonomy" id="111125"/>
    <lineage>
        <taxon>Eukaryota</taxon>
        <taxon>Metazoa</taxon>
        <taxon>Chordata</taxon>
        <taxon>Craniata</taxon>
        <taxon>Vertebrata</taxon>
        <taxon>Euteleostomi</taxon>
        <taxon>Amphibia</taxon>
        <taxon>Batrachia</taxon>
        <taxon>Anura</taxon>
        <taxon>Neobatrachia</taxon>
        <taxon>Hyloidea</taxon>
        <taxon>Dendrobatidae</taxon>
        <taxon>Dendrobatinae</taxon>
        <taxon>Ranitomeya</taxon>
    </lineage>
</organism>
<dbReference type="Gene3D" id="6.20.50.160">
    <property type="match status" value="1"/>
</dbReference>
<evidence type="ECO:0000259" key="10">
    <source>
        <dbReference type="SMART" id="SM01360"/>
    </source>
</evidence>
<gene>
    <name evidence="12" type="ORF">RIMI_LOCUS18050123</name>
</gene>
<dbReference type="InterPro" id="IPR001599">
    <property type="entry name" value="Macroglobln_a2"/>
</dbReference>
<dbReference type="Proteomes" id="UP001176940">
    <property type="component" value="Unassembled WGS sequence"/>
</dbReference>
<keyword evidence="6" id="KW-0722">Serine protease inhibitor</keyword>
<dbReference type="Pfam" id="PF01835">
    <property type="entry name" value="MG2"/>
    <property type="match status" value="1"/>
</dbReference>
<dbReference type="SMART" id="SM01419">
    <property type="entry name" value="Thiol-ester_cl"/>
    <property type="match status" value="1"/>
</dbReference>
<evidence type="ECO:0000259" key="11">
    <source>
        <dbReference type="SMART" id="SM01361"/>
    </source>
</evidence>
<keyword evidence="3" id="KW-0964">Secreted</keyword>
<dbReference type="Pfam" id="PF17791">
    <property type="entry name" value="MG3"/>
    <property type="match status" value="1"/>
</dbReference>
<dbReference type="Gene3D" id="2.20.130.20">
    <property type="match status" value="1"/>
</dbReference>
<comment type="similarity">
    <text evidence="2">Belongs to the protease inhibitor I39 (alpha-2-macroglobulin) family.</text>
</comment>
<feature type="domain" description="Alpha-macroglobulin receptor-binding" evidence="11">
    <location>
        <begin position="1349"/>
        <end position="1430"/>
    </location>
</feature>
<dbReference type="Pfam" id="PF07678">
    <property type="entry name" value="TED_complement"/>
    <property type="match status" value="1"/>
</dbReference>
<keyword evidence="8" id="KW-0325">Glycoprotein</keyword>
<dbReference type="InterPro" id="IPR013783">
    <property type="entry name" value="Ig-like_fold"/>
</dbReference>
<dbReference type="Gene3D" id="2.60.120.1540">
    <property type="match status" value="1"/>
</dbReference>
<dbReference type="Pfam" id="PF07703">
    <property type="entry name" value="A2M_BRD"/>
    <property type="match status" value="1"/>
</dbReference>
<feature type="domain" description="Alpha-2-macroglobulin" evidence="10">
    <location>
        <begin position="725"/>
        <end position="814"/>
    </location>
</feature>
<evidence type="ECO:0000256" key="4">
    <source>
        <dbReference type="ARBA" id="ARBA00022690"/>
    </source>
</evidence>
<dbReference type="CDD" id="cd02897">
    <property type="entry name" value="A2M_2"/>
    <property type="match status" value="1"/>
</dbReference>
<dbReference type="InterPro" id="IPR009048">
    <property type="entry name" value="A-macroglobulin_rcpt-bd"/>
</dbReference>
<keyword evidence="7" id="KW-1015">Disulfide bond</keyword>
<proteinExistence type="inferred from homology"/>
<dbReference type="PROSITE" id="PS00477">
    <property type="entry name" value="ALPHA_2_MACROGLOBULIN"/>
    <property type="match status" value="1"/>
</dbReference>
<dbReference type="EMBL" id="CAUEEQ010054156">
    <property type="protein sequence ID" value="CAJ0962118.1"/>
    <property type="molecule type" value="Genomic_DNA"/>
</dbReference>
<feature type="domain" description="Alpha-2-macroglobulin bait region" evidence="9">
    <location>
        <begin position="444"/>
        <end position="594"/>
    </location>
</feature>
<dbReference type="InterPro" id="IPR008930">
    <property type="entry name" value="Terpenoid_cyclase/PrenylTrfase"/>
</dbReference>
<dbReference type="InterPro" id="IPR011626">
    <property type="entry name" value="Alpha-macroglobulin_TED"/>
</dbReference>
<dbReference type="SMART" id="SM01359">
    <property type="entry name" value="A2M_N_2"/>
    <property type="match status" value="1"/>
</dbReference>
<dbReference type="PANTHER" id="PTHR11412">
    <property type="entry name" value="MACROGLOBULIN / COMPLEMENT"/>
    <property type="match status" value="1"/>
</dbReference>
<keyword evidence="4" id="KW-0646">Protease inhibitor</keyword>
<evidence type="ECO:0000256" key="7">
    <source>
        <dbReference type="ARBA" id="ARBA00023157"/>
    </source>
</evidence>
<dbReference type="SUPFAM" id="SSF81296">
    <property type="entry name" value="E set domains"/>
    <property type="match status" value="1"/>
</dbReference>
<dbReference type="Gene3D" id="2.60.40.1940">
    <property type="match status" value="1"/>
</dbReference>
<keyword evidence="13" id="KW-1185">Reference proteome</keyword>
<comment type="subcellular location">
    <subcellularLocation>
        <location evidence="1">Secreted</location>
    </subcellularLocation>
</comment>
<evidence type="ECO:0000313" key="12">
    <source>
        <dbReference type="EMBL" id="CAJ0962118.1"/>
    </source>
</evidence>
<comment type="caution">
    <text evidence="12">The sequence shown here is derived from an EMBL/GenBank/DDBJ whole genome shotgun (WGS) entry which is preliminary data.</text>
</comment>
<name>A0ABN9MCZ6_9NEOB</name>
<dbReference type="Gene3D" id="2.60.40.690">
    <property type="entry name" value="Alpha-macroglobulin, receptor-binding domain"/>
    <property type="match status" value="1"/>
</dbReference>
<dbReference type="PANTHER" id="PTHR11412:SF182">
    <property type="entry name" value="ALPHA-2-MACROGLOBULIN-LIKE PROTEIN 1"/>
    <property type="match status" value="1"/>
</dbReference>
<evidence type="ECO:0008006" key="14">
    <source>
        <dbReference type="Google" id="ProtNLM"/>
    </source>
</evidence>
<dbReference type="InterPro" id="IPR047565">
    <property type="entry name" value="Alpha-macroglob_thiol-ester_cl"/>
</dbReference>
<evidence type="ECO:0000259" key="9">
    <source>
        <dbReference type="SMART" id="SM01359"/>
    </source>
</evidence>
<dbReference type="InterPro" id="IPR036595">
    <property type="entry name" value="A-macroglobulin_rcpt-bd_sf"/>
</dbReference>
<evidence type="ECO:0000256" key="8">
    <source>
        <dbReference type="ARBA" id="ARBA00023180"/>
    </source>
</evidence>
<dbReference type="SUPFAM" id="SSF48239">
    <property type="entry name" value="Terpenoid cyclases/Protein prenyltransferases"/>
    <property type="match status" value="1"/>
</dbReference>
<dbReference type="Gene3D" id="1.50.10.20">
    <property type="match status" value="1"/>
</dbReference>
<dbReference type="SMART" id="SM01360">
    <property type="entry name" value="A2M"/>
    <property type="match status" value="1"/>
</dbReference>
<sequence>MLGVPYNGCALEYHVLFNFTIKLTRHYAVIFPSELHSRQSETICLQFENAKGESNVKISLNLDNKDTTLVEKKFQQDTKFSCLNFQVPTPEEDASVGTLTLSIHSSGELETKTSKVLVKKLRTKTLVQTDKAVYKPGQTVKFRILSLNEDFKPENIVIPVVEVQDPAKNRISQWLNVTVNQGIAERSLVLSSEPILGEYSIRIKDTSHTFTVEEYVLPRFEVSVQFPKGILFNSDQFQVKICGKYTYGKPVQGDFTASICCKHISFHWWSAPAECVDFTGKLDRSGCHTIEVKSSLIKLNESLIGSELKGTASITEEGTGVEISSTGQTSITNVIKKVSFINAHTNYKRGIPYRGLIRVEDTGGVPQPNIKVFLRYNSASQTLVTNENGEALFILDTANWENTIDLTAQIDAKKELKSFDRFQNKFHEASRRVVPFYSRSKSYLKLSSLDRVLPCEGRQDVLVEYIISHSELNEVKKLSLHYLLVSEVSIKDSGTMEIITEDSNKNIQGKVTLNLPISAGNSKIAYVLIYILLPNGEMLADAARFDVLQCFKNKVSTEFSPGEVLPGSDVSLQVQATPGSLCGLRVVDQSVVLMRPEKELTAKKVFDLFASIHSGGYDYRIQEELEIKCDYGLLIDSPPFFSDDLINQENSGSVDVYSVFKALSLKVFTSADIRKLPQCDEKHSYSMMPTTIDLEDSVESDTEDNIIYSREPKKIEKLRIYFPETWIWELVAIGESGKTETHHKAPDTITDWNTGAICMGPNGFGLSPSSSLRVFQPFFVDLTLPYSVVRGETFTLKALVFNYLKQCIKVRITMQTTDELEETHCADCEYSSCVCADESKTFYWNLKGSKLGEVNVSVKTEAIDTKEFCGNENPVVPKQGRTDTVVKTVLVQPGGVLEEKAHSSLICITEGDKPKVEEISLKIPNNILEDSARAHVTVLGDLMGTAMQNLDRLLAMPYGCGEQNMVLFAPNIFILQYLEKTHQLNNEIQSKAKKFLESGYQRQLTYKRDDGSYSAFGKSDKDGNTWLTGFVVKSFSKARPYIFIDESHLNHSFSWLKRNQEETGCFRSVGKLFNNAMKGGVEDEISLSAYITIVLLEAGVSLQDLLLRNALSCLRKVSVDVSNVYTQALLAYTFSLSGEFELREALMDKLEIKAVRGDGKLYWKRDSAPPPEDSRWHRAPSAEVEITSYVLLAHLSGPTPDLIKSSQIVDWLSKQQNPYGGYSSTQDTVVALQALAKYAEKTYSDKGDVTVAVSSKSGFLQQFHVDKNNRLLLQRATLSKVPEDYTVTGTGSGCIFVQAVLRYNIPPPKTAAAFSFSVSPYPGRRCLSDPITKFQIRITVSYTGRREKSNMAVIEVKMLSGYIPIKSTIKQLEKNKLIQRSEIQTDLVTLYLDQVDRKPVRLSFTVEQDIAVNGLKPATAKVYDYYETGYIEGLSTALQNALMAVAAAYRRKMG</sequence>
<dbReference type="Gene3D" id="2.60.40.10">
    <property type="entry name" value="Immunoglobulins"/>
    <property type="match status" value="2"/>
</dbReference>